<proteinExistence type="predicted"/>
<organism evidence="1">
    <name type="scientific">marine sediment metagenome</name>
    <dbReference type="NCBI Taxonomy" id="412755"/>
    <lineage>
        <taxon>unclassified sequences</taxon>
        <taxon>metagenomes</taxon>
        <taxon>ecological metagenomes</taxon>
    </lineage>
</organism>
<comment type="caution">
    <text evidence="1">The sequence shown here is derived from an EMBL/GenBank/DDBJ whole genome shotgun (WGS) entry which is preliminary data.</text>
</comment>
<name>X1KB11_9ZZZZ</name>
<dbReference type="EMBL" id="BARU01039270">
    <property type="protein sequence ID" value="GAH79258.1"/>
    <property type="molecule type" value="Genomic_DNA"/>
</dbReference>
<gene>
    <name evidence="1" type="ORF">S03H2_60891</name>
</gene>
<evidence type="ECO:0000313" key="1">
    <source>
        <dbReference type="EMBL" id="GAH79258.1"/>
    </source>
</evidence>
<protein>
    <submittedName>
        <fullName evidence="1">Uncharacterized protein</fullName>
    </submittedName>
</protein>
<dbReference type="AlphaFoldDB" id="X1KB11"/>
<feature type="non-terminal residue" evidence="1">
    <location>
        <position position="1"/>
    </location>
</feature>
<sequence>AEEISDAIAKARIDTHDPVILVLHMIKPRFEFTDRGKTRLAL</sequence>
<accession>X1KB11</accession>
<reference evidence="1" key="1">
    <citation type="journal article" date="2014" name="Front. Microbiol.">
        <title>High frequency of phylogenetically diverse reductive dehalogenase-homologous genes in deep subseafloor sedimentary metagenomes.</title>
        <authorList>
            <person name="Kawai M."/>
            <person name="Futagami T."/>
            <person name="Toyoda A."/>
            <person name="Takaki Y."/>
            <person name="Nishi S."/>
            <person name="Hori S."/>
            <person name="Arai W."/>
            <person name="Tsubouchi T."/>
            <person name="Morono Y."/>
            <person name="Uchiyama I."/>
            <person name="Ito T."/>
            <person name="Fujiyama A."/>
            <person name="Inagaki F."/>
            <person name="Takami H."/>
        </authorList>
    </citation>
    <scope>NUCLEOTIDE SEQUENCE</scope>
    <source>
        <strain evidence="1">Expedition CK06-06</strain>
    </source>
</reference>